<organism evidence="1 2">
    <name type="scientific">Sulfitobacter noctilucicola</name>
    <dbReference type="NCBI Taxonomy" id="1342301"/>
    <lineage>
        <taxon>Bacteria</taxon>
        <taxon>Pseudomonadati</taxon>
        <taxon>Pseudomonadota</taxon>
        <taxon>Alphaproteobacteria</taxon>
        <taxon>Rhodobacterales</taxon>
        <taxon>Roseobacteraceae</taxon>
        <taxon>Sulfitobacter</taxon>
    </lineage>
</organism>
<sequence>MRALSAFIQKHVRPKGSPLPFSPQAEDTAPASTPLPALIRRRAPRTVMNSVAQNLLHIACPDPTAEDAIRDKYLLSAQHLVRQERWEDLISAIGIADLKRHLTPGGMPVAELMAFGARSDVVHAVEHALMDGRPPKDAPLLAGIEALEHVLVEHSESYVVACIVAQAHMDTAWAWRGTGWDIEVPTRNREAFCAHFDRASDIMEPFCAITVDSPLLAATGCALLGGSSEDKRPVADCYEALIDLNPLNPRPMRAMGNHLLPRWYGSYAELELEARRTAARTADTWGAGGYTWVQFDAISCDDTACANLDLDFFVEGLHDILSRRPNAYNANLLAAYCANSVGQSFSGNDQADQVRSQIADCAQWIVREHLTELHPMIWAHAARGFDNNLRVYSPARFAASGRDDAMRIISSLFSAEIASGKRIVFTDNGPIAQAS</sequence>
<dbReference type="Proteomes" id="UP000565745">
    <property type="component" value="Unassembled WGS sequence"/>
</dbReference>
<dbReference type="EMBL" id="JACIFU010000002">
    <property type="protein sequence ID" value="MBB4174230.1"/>
    <property type="molecule type" value="Genomic_DNA"/>
</dbReference>
<comment type="caution">
    <text evidence="1">The sequence shown here is derived from an EMBL/GenBank/DDBJ whole genome shotgun (WGS) entry which is preliminary data.</text>
</comment>
<reference evidence="1 2" key="1">
    <citation type="submission" date="2020-08" db="EMBL/GenBank/DDBJ databases">
        <title>Genomic Encyclopedia of Type Strains, Phase IV (KMG-IV): sequencing the most valuable type-strain genomes for metagenomic binning, comparative biology and taxonomic classification.</title>
        <authorList>
            <person name="Goeker M."/>
        </authorList>
    </citation>
    <scope>NUCLEOTIDE SEQUENCE [LARGE SCALE GENOMIC DNA]</scope>
    <source>
        <strain evidence="1 2">DSM 101015</strain>
    </source>
</reference>
<evidence type="ECO:0000313" key="2">
    <source>
        <dbReference type="Proteomes" id="UP000565745"/>
    </source>
</evidence>
<name>A0A7W6Q3H8_9RHOB</name>
<dbReference type="AlphaFoldDB" id="A0A7W6Q3H8"/>
<keyword evidence="2" id="KW-1185">Reference proteome</keyword>
<proteinExistence type="predicted"/>
<evidence type="ECO:0000313" key="1">
    <source>
        <dbReference type="EMBL" id="MBB4174230.1"/>
    </source>
</evidence>
<accession>A0A7W6Q3H8</accession>
<gene>
    <name evidence="1" type="ORF">GGR93_002003</name>
</gene>
<protein>
    <submittedName>
        <fullName evidence="1">Uncharacterized protein</fullName>
    </submittedName>
</protein>
<dbReference type="RefSeq" id="WP_025056965.1">
    <property type="nucleotide sequence ID" value="NZ_JASD01000008.1"/>
</dbReference>